<dbReference type="Pfam" id="PF06477">
    <property type="entry name" value="DUF1091"/>
    <property type="match status" value="1"/>
</dbReference>
<evidence type="ECO:0000256" key="1">
    <source>
        <dbReference type="SAM" id="SignalP"/>
    </source>
</evidence>
<evidence type="ECO:0000313" key="3">
    <source>
        <dbReference type="RefSeq" id="XP_016933739.3"/>
    </source>
</evidence>
<dbReference type="GeneID" id="108012811"/>
<dbReference type="AlphaFoldDB" id="A0AB39ZE57"/>
<reference evidence="3" key="1">
    <citation type="submission" date="2025-08" db="UniProtKB">
        <authorList>
            <consortium name="RefSeq"/>
        </authorList>
    </citation>
    <scope>IDENTIFICATION</scope>
</reference>
<dbReference type="PANTHER" id="PTHR20898:SF0">
    <property type="entry name" value="DAEDALUS ON 3-RELATED"/>
    <property type="match status" value="1"/>
</dbReference>
<name>A0AB39ZE57_DROSZ</name>
<feature type="chain" id="PRO_5047000798" description="MD-2-related lipid-recognition domain-containing protein" evidence="1">
    <location>
        <begin position="22"/>
        <end position="181"/>
    </location>
</feature>
<organism evidence="2 3">
    <name type="scientific">Drosophila suzukii</name>
    <name type="common">Spotted-wing drosophila fruit fly</name>
    <dbReference type="NCBI Taxonomy" id="28584"/>
    <lineage>
        <taxon>Eukaryota</taxon>
        <taxon>Metazoa</taxon>
        <taxon>Ecdysozoa</taxon>
        <taxon>Arthropoda</taxon>
        <taxon>Hexapoda</taxon>
        <taxon>Insecta</taxon>
        <taxon>Pterygota</taxon>
        <taxon>Neoptera</taxon>
        <taxon>Endopterygota</taxon>
        <taxon>Diptera</taxon>
        <taxon>Brachycera</taxon>
        <taxon>Muscomorpha</taxon>
        <taxon>Ephydroidea</taxon>
        <taxon>Drosophilidae</taxon>
        <taxon>Drosophila</taxon>
        <taxon>Sophophora</taxon>
    </lineage>
</organism>
<keyword evidence="1" id="KW-0732">Signal</keyword>
<dbReference type="PANTHER" id="PTHR20898">
    <property type="entry name" value="DAEDALUS ON 3-RELATED-RELATED"/>
    <property type="match status" value="1"/>
</dbReference>
<gene>
    <name evidence="3" type="primary">LOC108012811</name>
</gene>
<accession>A0AB39ZE57</accession>
<protein>
    <recommendedName>
        <fullName evidence="4">MD-2-related lipid-recognition domain-containing protein</fullName>
    </recommendedName>
</protein>
<feature type="signal peptide" evidence="1">
    <location>
        <begin position="1"/>
        <end position="21"/>
    </location>
</feature>
<sequence length="181" mass="21138">MKDHLLNLVLPILIIMDWSEGKVFTVSKMDCRTLDPSFTYFKTCKVVRGENGRAALFVNEVFLYKDPIDDIILNLGIFKIVKNRRFQFLNETLDYCLFSRKFLASGVFGFLMTPLMRMSNVNATCPLQQNIIFNGFPIDENTIKEIPIPNGVYMFQMRASMMKKWRTDVKVYVTRVDKYSE</sequence>
<dbReference type="RefSeq" id="XP_016933739.3">
    <property type="nucleotide sequence ID" value="XM_017078250.3"/>
</dbReference>
<evidence type="ECO:0008006" key="4">
    <source>
        <dbReference type="Google" id="ProtNLM"/>
    </source>
</evidence>
<dbReference type="InterPro" id="IPR010512">
    <property type="entry name" value="DUF1091"/>
</dbReference>
<keyword evidence="2" id="KW-1185">Reference proteome</keyword>
<evidence type="ECO:0000313" key="2">
    <source>
        <dbReference type="Proteomes" id="UP001652628"/>
    </source>
</evidence>
<proteinExistence type="predicted"/>
<dbReference type="Proteomes" id="UP001652628">
    <property type="component" value="Chromosome 3"/>
</dbReference>